<dbReference type="AlphaFoldDB" id="A0A1A8Y0A9"/>
<dbReference type="SUPFAM" id="SSF53335">
    <property type="entry name" value="S-adenosyl-L-methionine-dependent methyltransferases"/>
    <property type="match status" value="1"/>
</dbReference>
<dbReference type="Gene3D" id="3.40.50.11380">
    <property type="match status" value="1"/>
</dbReference>
<evidence type="ECO:0000259" key="7">
    <source>
        <dbReference type="Pfam" id="PF08241"/>
    </source>
</evidence>
<dbReference type="PANTHER" id="PTHR44835:SF1">
    <property type="entry name" value="PROTEIN O-GLCNAC TRANSFERASE"/>
    <property type="match status" value="1"/>
</dbReference>
<proteinExistence type="predicted"/>
<organism evidence="9 10">
    <name type="scientific">Candidatus Propionivibrio aalborgensis</name>
    <dbReference type="NCBI Taxonomy" id="1860101"/>
    <lineage>
        <taxon>Bacteria</taxon>
        <taxon>Pseudomonadati</taxon>
        <taxon>Pseudomonadota</taxon>
        <taxon>Betaproteobacteria</taxon>
        <taxon>Rhodocyclales</taxon>
        <taxon>Rhodocyclaceae</taxon>
        <taxon>Propionivibrio</taxon>
    </lineage>
</organism>
<keyword evidence="3" id="KW-0808">Transferase</keyword>
<comment type="pathway">
    <text evidence="1">Protein modification; protein glycosylation.</text>
</comment>
<evidence type="ECO:0000256" key="4">
    <source>
        <dbReference type="ARBA" id="ARBA00022737"/>
    </source>
</evidence>
<dbReference type="InterPro" id="IPR013216">
    <property type="entry name" value="Methyltransf_11"/>
</dbReference>
<evidence type="ECO:0000313" key="9">
    <source>
        <dbReference type="EMBL" id="SBT09758.1"/>
    </source>
</evidence>
<evidence type="ECO:0000256" key="2">
    <source>
        <dbReference type="ARBA" id="ARBA00022676"/>
    </source>
</evidence>
<evidence type="ECO:0000256" key="1">
    <source>
        <dbReference type="ARBA" id="ARBA00004922"/>
    </source>
</evidence>
<dbReference type="GO" id="GO:0008757">
    <property type="term" value="F:S-adenosylmethionine-dependent methyltransferase activity"/>
    <property type="evidence" value="ECO:0007669"/>
    <property type="project" value="InterPro"/>
</dbReference>
<feature type="domain" description="Methyltransferase type 11" evidence="7">
    <location>
        <begin position="503"/>
        <end position="554"/>
    </location>
</feature>
<dbReference type="Proteomes" id="UP000199600">
    <property type="component" value="Unassembled WGS sequence"/>
</dbReference>
<keyword evidence="2" id="KW-0328">Glycosyltransferase</keyword>
<evidence type="ECO:0000256" key="5">
    <source>
        <dbReference type="ARBA" id="ARBA00022803"/>
    </source>
</evidence>
<feature type="compositionally biased region" description="Polar residues" evidence="6">
    <location>
        <begin position="441"/>
        <end position="456"/>
    </location>
</feature>
<dbReference type="InterPro" id="IPR029063">
    <property type="entry name" value="SAM-dependent_MTases_sf"/>
</dbReference>
<name>A0A1A8Y0A9_9RHOO</name>
<dbReference type="Pfam" id="PF13844">
    <property type="entry name" value="Glyco_transf_41"/>
    <property type="match status" value="2"/>
</dbReference>
<sequence>MANYQRALELKPDFAVAHSNLLFIHNYRDDCSTDQRLSEAKRFGEMVARQVRVSAAWQVQPEVGRSLRVGLVSGDFRQHPVGNFLEGVLEALVRHASDRLTFFAYSTQHAADSVTERVKTSCCGWQCVVGLSDAQLAERIRADRIDILIDLSGHTSGNRLPMFAWKPAPVQATWLGYLATTGVGAIDYLIADAWTLPESEEVHFTEKIWRLPESYLCFTPPDAAIDVSPLPALSTGQVTFGCFNNLSKMNDAVVALWSRVLHAVPGSRLFLKASQLKEASVRQSIIDRFAAHGIDAERLILEGLVPRAEYLVPFQRVDIALDPFPYPGITTSVENLWMGIPVLTLAGESFLSRQGVGLLMNAGLPEWIATAPDDYVARAVSHAGDLDRLAELRSGLRQQVLASPIFDAQRFAGHFEAALRGMWKAWCDHEVESRGTHGERSFTSPTRPSAPASNSSGNIIASESVVRGILCSDNPLMKLHIGGKEPKEGWKILNALDFEGVDFVGNVRDLSAFPDACCEKVYASHVMEHVGQRDFVDTLKGIHRILCENGELYFSVPDLETLCRLFIRPELDRESRYHVMRMMFGGQIDDFDFHYIGLTCEFMTYFFNLAGFSSARRVESFGIFNDTSDYRPYGVPISLNMIARK</sequence>
<dbReference type="Pfam" id="PF08241">
    <property type="entry name" value="Methyltransf_11"/>
    <property type="match status" value="1"/>
</dbReference>
<evidence type="ECO:0000313" key="10">
    <source>
        <dbReference type="Proteomes" id="UP000199600"/>
    </source>
</evidence>
<dbReference type="Gene3D" id="3.40.50.150">
    <property type="entry name" value="Vaccinia Virus protein VP39"/>
    <property type="match status" value="1"/>
</dbReference>
<dbReference type="GO" id="GO:0016757">
    <property type="term" value="F:glycosyltransferase activity"/>
    <property type="evidence" value="ECO:0007669"/>
    <property type="project" value="UniProtKB-KW"/>
</dbReference>
<reference evidence="9 10" key="1">
    <citation type="submission" date="2016-06" db="EMBL/GenBank/DDBJ databases">
        <authorList>
            <person name="Kjaerup R.B."/>
            <person name="Dalgaard T.S."/>
            <person name="Juul-Madsen H.R."/>
        </authorList>
    </citation>
    <scope>NUCLEOTIDE SEQUENCE [LARGE SCALE GENOMIC DNA]</scope>
    <source>
        <strain evidence="9">2</strain>
    </source>
</reference>
<dbReference type="PANTHER" id="PTHR44835">
    <property type="entry name" value="UDP-N-ACETYLGLUCOSAMINE--PEPTIDE N-ACETYLGLUCOSAMINYLTRANSFERASE SPINDLY-RELATED"/>
    <property type="match status" value="1"/>
</dbReference>
<keyword evidence="10" id="KW-1185">Reference proteome</keyword>
<feature type="domain" description="O-GlcNAc transferase C-terminal" evidence="8">
    <location>
        <begin position="235"/>
        <end position="412"/>
    </location>
</feature>
<dbReference type="InterPro" id="IPR029489">
    <property type="entry name" value="OGT/SEC/SPY_C"/>
</dbReference>
<dbReference type="EMBL" id="FLQY01000271">
    <property type="protein sequence ID" value="SBT09758.1"/>
    <property type="molecule type" value="Genomic_DNA"/>
</dbReference>
<keyword evidence="5" id="KW-0802">TPR repeat</keyword>
<protein>
    <recommendedName>
        <fullName evidence="11">Methyltransferase type 11</fullName>
    </recommendedName>
</protein>
<keyword evidence="4" id="KW-0677">Repeat</keyword>
<feature type="domain" description="O-GlcNAc transferase C-terminal" evidence="8">
    <location>
        <begin position="40"/>
        <end position="216"/>
    </location>
</feature>
<evidence type="ECO:0000256" key="3">
    <source>
        <dbReference type="ARBA" id="ARBA00022679"/>
    </source>
</evidence>
<evidence type="ECO:0000256" key="6">
    <source>
        <dbReference type="SAM" id="MobiDB-lite"/>
    </source>
</evidence>
<feature type="region of interest" description="Disordered" evidence="6">
    <location>
        <begin position="435"/>
        <end position="456"/>
    </location>
</feature>
<accession>A0A1A8Y0A9</accession>
<gene>
    <name evidence="9" type="ORF">PROAA_3420001</name>
</gene>
<evidence type="ECO:0008006" key="11">
    <source>
        <dbReference type="Google" id="ProtNLM"/>
    </source>
</evidence>
<evidence type="ECO:0000259" key="8">
    <source>
        <dbReference type="Pfam" id="PF13844"/>
    </source>
</evidence>
<dbReference type="Gene3D" id="3.40.50.2000">
    <property type="entry name" value="Glycogen Phosphorylase B"/>
    <property type="match status" value="1"/>
</dbReference>
<dbReference type="InterPro" id="IPR051939">
    <property type="entry name" value="Glycosyltr_41/O-GlcNAc_trsf"/>
</dbReference>